<keyword evidence="7" id="KW-0802">TPR repeat</keyword>
<dbReference type="GO" id="GO:0046872">
    <property type="term" value="F:metal ion binding"/>
    <property type="evidence" value="ECO:0007669"/>
    <property type="project" value="UniProtKB-KW"/>
</dbReference>
<sequence>MRLVYRILMTLAALVAFAVPAHAQSLVRDAETEILLRGYTDPLLIAAGLDPEAVDLYLVGDMEFNAFVTGGQNIFMNTGTIVISDQPNEIKGVLAHEIGHITGAHLARFGDASRSALATFALTLGVGLAAALAGEGRAGAAIMASGSQFATLDMLRYTRAQEAGADQAALGYLEATGQSGRGLVTTFERFRFQEVMSQQRRMEYFRSHPLSSDRVAALRTRVEASPYADVTDSPEEVDALRRVQAKIIGFMVPPAQTFSRYPESDESVPARYARSVAWYKQGNLDRGRAELATLIAEEPANPFFHELEGQMLFESGRIEESIAPYRRAVDLMPESALLRIGLAGSLIAAGGPERLDEAKTHLRFALTEEPDNPLGWYQLSLAHQALGETAQAELATAERAYAVGNTVEAFQFAKRAQEDLEEGTPSWLRAAEIIAVAQPTPQEIREWNRQQRERYPLSAATNFN</sequence>
<dbReference type="GO" id="GO:0051603">
    <property type="term" value="P:proteolysis involved in protein catabolic process"/>
    <property type="evidence" value="ECO:0007669"/>
    <property type="project" value="TreeGrafter"/>
</dbReference>
<dbReference type="CDD" id="cd07324">
    <property type="entry name" value="M48C_Oma1-like"/>
    <property type="match status" value="1"/>
</dbReference>
<protein>
    <submittedName>
        <fullName evidence="10">M48 family peptidase</fullName>
    </submittedName>
</protein>
<evidence type="ECO:0000256" key="4">
    <source>
        <dbReference type="ARBA" id="ARBA00022801"/>
    </source>
</evidence>
<dbReference type="SUPFAM" id="SSF48452">
    <property type="entry name" value="TPR-like"/>
    <property type="match status" value="1"/>
</dbReference>
<accession>A0A4S2H2A6</accession>
<reference evidence="10 11" key="1">
    <citation type="journal article" date="2017" name="Int. J. Syst. Evol. Microbiol.">
        <title>Marinicauda algicola sp. nov., isolated from a marine red alga Rhodosorus marinus.</title>
        <authorList>
            <person name="Jeong S.E."/>
            <person name="Jeon S.H."/>
            <person name="Chun B.H."/>
            <person name="Kim D.W."/>
            <person name="Jeon C.O."/>
        </authorList>
    </citation>
    <scope>NUCLEOTIDE SEQUENCE [LARGE SCALE GENOMIC DNA]</scope>
    <source>
        <strain evidence="10 11">JCM 31718</strain>
    </source>
</reference>
<keyword evidence="8" id="KW-0732">Signal</keyword>
<proteinExistence type="predicted"/>
<dbReference type="Gene3D" id="3.30.2010.10">
    <property type="entry name" value="Metalloproteases ('zincins'), catalytic domain"/>
    <property type="match status" value="1"/>
</dbReference>
<keyword evidence="4" id="KW-0378">Hydrolase</keyword>
<dbReference type="OrthoDB" id="9814887at2"/>
<keyword evidence="5" id="KW-0862">Zinc</keyword>
<feature type="domain" description="Peptidase M48" evidence="9">
    <location>
        <begin position="46"/>
        <end position="221"/>
    </location>
</feature>
<dbReference type="RefSeq" id="WP_135994102.1">
    <property type="nucleotide sequence ID" value="NZ_CP071057.1"/>
</dbReference>
<evidence type="ECO:0000313" key="10">
    <source>
        <dbReference type="EMBL" id="TGY89603.1"/>
    </source>
</evidence>
<evidence type="ECO:0000256" key="5">
    <source>
        <dbReference type="ARBA" id="ARBA00022833"/>
    </source>
</evidence>
<evidence type="ECO:0000256" key="1">
    <source>
        <dbReference type="ARBA" id="ARBA00001947"/>
    </source>
</evidence>
<dbReference type="InterPro" id="IPR019734">
    <property type="entry name" value="TPR_rpt"/>
</dbReference>
<evidence type="ECO:0000256" key="2">
    <source>
        <dbReference type="ARBA" id="ARBA00022670"/>
    </source>
</evidence>
<dbReference type="Pfam" id="PF01435">
    <property type="entry name" value="Peptidase_M48"/>
    <property type="match status" value="1"/>
</dbReference>
<dbReference type="GO" id="GO:0016020">
    <property type="term" value="C:membrane"/>
    <property type="evidence" value="ECO:0007669"/>
    <property type="project" value="TreeGrafter"/>
</dbReference>
<dbReference type="PROSITE" id="PS50005">
    <property type="entry name" value="TPR"/>
    <property type="match status" value="1"/>
</dbReference>
<feature type="repeat" description="TPR" evidence="7">
    <location>
        <begin position="302"/>
        <end position="335"/>
    </location>
</feature>
<feature type="signal peptide" evidence="8">
    <location>
        <begin position="1"/>
        <end position="23"/>
    </location>
</feature>
<feature type="chain" id="PRO_5020484553" evidence="8">
    <location>
        <begin position="24"/>
        <end position="464"/>
    </location>
</feature>
<dbReference type="PANTHER" id="PTHR22726:SF1">
    <property type="entry name" value="METALLOENDOPEPTIDASE OMA1, MITOCHONDRIAL"/>
    <property type="match status" value="1"/>
</dbReference>
<comment type="caution">
    <text evidence="10">The sequence shown here is derived from an EMBL/GenBank/DDBJ whole genome shotgun (WGS) entry which is preliminary data.</text>
</comment>
<dbReference type="InterPro" id="IPR001915">
    <property type="entry name" value="Peptidase_M48"/>
</dbReference>
<name>A0A4S2H2A6_9PROT</name>
<evidence type="ECO:0000259" key="9">
    <source>
        <dbReference type="Pfam" id="PF01435"/>
    </source>
</evidence>
<keyword evidence="2" id="KW-0645">Protease</keyword>
<dbReference type="AlphaFoldDB" id="A0A4S2H2A6"/>
<keyword evidence="11" id="KW-1185">Reference proteome</keyword>
<organism evidence="10 11">
    <name type="scientific">Marinicauda algicola</name>
    <dbReference type="NCBI Taxonomy" id="2029849"/>
    <lineage>
        <taxon>Bacteria</taxon>
        <taxon>Pseudomonadati</taxon>
        <taxon>Pseudomonadota</taxon>
        <taxon>Alphaproteobacteria</taxon>
        <taxon>Maricaulales</taxon>
        <taxon>Maricaulaceae</taxon>
        <taxon>Marinicauda</taxon>
    </lineage>
</organism>
<dbReference type="GO" id="GO:0004222">
    <property type="term" value="F:metalloendopeptidase activity"/>
    <property type="evidence" value="ECO:0007669"/>
    <property type="project" value="InterPro"/>
</dbReference>
<dbReference type="InterPro" id="IPR051156">
    <property type="entry name" value="Mito/Outer_Membr_Metalloprot"/>
</dbReference>
<dbReference type="EMBL" id="SRXW01000001">
    <property type="protein sequence ID" value="TGY89603.1"/>
    <property type="molecule type" value="Genomic_DNA"/>
</dbReference>
<evidence type="ECO:0000256" key="6">
    <source>
        <dbReference type="ARBA" id="ARBA00023049"/>
    </source>
</evidence>
<dbReference type="PANTHER" id="PTHR22726">
    <property type="entry name" value="METALLOENDOPEPTIDASE OMA1"/>
    <property type="match status" value="1"/>
</dbReference>
<gene>
    <name evidence="10" type="ORF">E5163_00195</name>
</gene>
<evidence type="ECO:0000256" key="3">
    <source>
        <dbReference type="ARBA" id="ARBA00022723"/>
    </source>
</evidence>
<keyword evidence="3" id="KW-0479">Metal-binding</keyword>
<dbReference type="Proteomes" id="UP000308054">
    <property type="component" value="Unassembled WGS sequence"/>
</dbReference>
<comment type="cofactor">
    <cofactor evidence="1">
        <name>Zn(2+)</name>
        <dbReference type="ChEBI" id="CHEBI:29105"/>
    </cofactor>
</comment>
<evidence type="ECO:0000256" key="8">
    <source>
        <dbReference type="SAM" id="SignalP"/>
    </source>
</evidence>
<dbReference type="InterPro" id="IPR011990">
    <property type="entry name" value="TPR-like_helical_dom_sf"/>
</dbReference>
<keyword evidence="6" id="KW-0482">Metalloprotease</keyword>
<evidence type="ECO:0000313" key="11">
    <source>
        <dbReference type="Proteomes" id="UP000308054"/>
    </source>
</evidence>
<dbReference type="Gene3D" id="1.25.40.10">
    <property type="entry name" value="Tetratricopeptide repeat domain"/>
    <property type="match status" value="1"/>
</dbReference>
<evidence type="ECO:0000256" key="7">
    <source>
        <dbReference type="PROSITE-ProRule" id="PRU00339"/>
    </source>
</evidence>